<dbReference type="Proteomes" id="UP000054166">
    <property type="component" value="Unassembled WGS sequence"/>
</dbReference>
<protein>
    <submittedName>
        <fullName evidence="1">Uncharacterized protein</fullName>
    </submittedName>
</protein>
<dbReference type="AlphaFoldDB" id="A0A0C3BZQ0"/>
<evidence type="ECO:0000313" key="1">
    <source>
        <dbReference type="EMBL" id="KIM82842.1"/>
    </source>
</evidence>
<sequence>MPLFYICDSGYAVMLYSDPFRHVCRVAAFSARHEAVRRVWRAQAQRKSLHLIERILEGLKATLPKVIQLILTSLIRYGLSSMPKVHRDR</sequence>
<organism evidence="1 2">
    <name type="scientific">Piloderma croceum (strain F 1598)</name>
    <dbReference type="NCBI Taxonomy" id="765440"/>
    <lineage>
        <taxon>Eukaryota</taxon>
        <taxon>Fungi</taxon>
        <taxon>Dikarya</taxon>
        <taxon>Basidiomycota</taxon>
        <taxon>Agaricomycotina</taxon>
        <taxon>Agaricomycetes</taxon>
        <taxon>Agaricomycetidae</taxon>
        <taxon>Atheliales</taxon>
        <taxon>Atheliaceae</taxon>
        <taxon>Piloderma</taxon>
    </lineage>
</organism>
<dbReference type="HOGENOM" id="CLU_2455520_0_0_1"/>
<dbReference type="EMBL" id="KN832993">
    <property type="protein sequence ID" value="KIM82842.1"/>
    <property type="molecule type" value="Genomic_DNA"/>
</dbReference>
<keyword evidence="2" id="KW-1185">Reference proteome</keyword>
<accession>A0A0C3BZQ0</accession>
<evidence type="ECO:0000313" key="2">
    <source>
        <dbReference type="Proteomes" id="UP000054166"/>
    </source>
</evidence>
<proteinExistence type="predicted"/>
<reference evidence="1 2" key="1">
    <citation type="submission" date="2014-04" db="EMBL/GenBank/DDBJ databases">
        <authorList>
            <consortium name="DOE Joint Genome Institute"/>
            <person name="Kuo A."/>
            <person name="Tarkka M."/>
            <person name="Buscot F."/>
            <person name="Kohler A."/>
            <person name="Nagy L.G."/>
            <person name="Floudas D."/>
            <person name="Copeland A."/>
            <person name="Barry K.W."/>
            <person name="Cichocki N."/>
            <person name="Veneault-Fourrey C."/>
            <person name="LaButti K."/>
            <person name="Lindquist E.A."/>
            <person name="Lipzen A."/>
            <person name="Lundell T."/>
            <person name="Morin E."/>
            <person name="Murat C."/>
            <person name="Sun H."/>
            <person name="Tunlid A."/>
            <person name="Henrissat B."/>
            <person name="Grigoriev I.V."/>
            <person name="Hibbett D.S."/>
            <person name="Martin F."/>
            <person name="Nordberg H.P."/>
            <person name="Cantor M.N."/>
            <person name="Hua S.X."/>
        </authorList>
    </citation>
    <scope>NUCLEOTIDE SEQUENCE [LARGE SCALE GENOMIC DNA]</scope>
    <source>
        <strain evidence="1 2">F 1598</strain>
    </source>
</reference>
<dbReference type="InParanoid" id="A0A0C3BZQ0"/>
<reference evidence="2" key="2">
    <citation type="submission" date="2015-01" db="EMBL/GenBank/DDBJ databases">
        <title>Evolutionary Origins and Diversification of the Mycorrhizal Mutualists.</title>
        <authorList>
            <consortium name="DOE Joint Genome Institute"/>
            <consortium name="Mycorrhizal Genomics Consortium"/>
            <person name="Kohler A."/>
            <person name="Kuo A."/>
            <person name="Nagy L.G."/>
            <person name="Floudas D."/>
            <person name="Copeland A."/>
            <person name="Barry K.W."/>
            <person name="Cichocki N."/>
            <person name="Veneault-Fourrey C."/>
            <person name="LaButti K."/>
            <person name="Lindquist E.A."/>
            <person name="Lipzen A."/>
            <person name="Lundell T."/>
            <person name="Morin E."/>
            <person name="Murat C."/>
            <person name="Riley R."/>
            <person name="Ohm R."/>
            <person name="Sun H."/>
            <person name="Tunlid A."/>
            <person name="Henrissat B."/>
            <person name="Grigoriev I.V."/>
            <person name="Hibbett D.S."/>
            <person name="Martin F."/>
        </authorList>
    </citation>
    <scope>NUCLEOTIDE SEQUENCE [LARGE SCALE GENOMIC DNA]</scope>
    <source>
        <strain evidence="2">F 1598</strain>
    </source>
</reference>
<name>A0A0C3BZQ0_PILCF</name>
<gene>
    <name evidence="1" type="ORF">PILCRDRAFT_458623</name>
</gene>